<evidence type="ECO:0000259" key="2">
    <source>
        <dbReference type="Pfam" id="PF12898"/>
    </source>
</evidence>
<reference evidence="3 4" key="1">
    <citation type="submission" date="2024-02" db="EMBL/GenBank/DDBJ databases">
        <title>Discinaceae phylogenomics.</title>
        <authorList>
            <person name="Dirks A.C."/>
            <person name="James T.Y."/>
        </authorList>
    </citation>
    <scope>NUCLEOTIDE SEQUENCE [LARGE SCALE GENOMIC DNA]</scope>
    <source>
        <strain evidence="3 4">ACD0624</strain>
    </source>
</reference>
<feature type="compositionally biased region" description="Low complexity" evidence="1">
    <location>
        <begin position="270"/>
        <end position="281"/>
    </location>
</feature>
<feature type="compositionally biased region" description="Acidic residues" evidence="1">
    <location>
        <begin position="208"/>
        <end position="221"/>
    </location>
</feature>
<evidence type="ECO:0000256" key="1">
    <source>
        <dbReference type="SAM" id="MobiDB-lite"/>
    </source>
</evidence>
<evidence type="ECO:0000313" key="4">
    <source>
        <dbReference type="Proteomes" id="UP001447188"/>
    </source>
</evidence>
<sequence>MLENVLKYTPDEKIAYNQLYLLHVLPHYPCIFRPTTLNTSTAPRPLPTILSPTFTTINTSTYISLTSKSILSFANMGKGGGQAQLGYYANQKGTATGSNRHVGGGVPDSIQCQVCRKMKAKGQFANRQLQKYTSFSKGFTRNAGLIQVTCKTCTPGQTTELTCYICDTTKGLDEFAKNQRKDPDKARCIKCVNRVLDTEPDMSPPSSDAEEEEDTDNEEDWANGAKKSAGKTSYKAPGLTSHDTKNRAPQYTAPSAAGTNQYAPSLSSRGTAAPGNAGGTAEPRPYSYAGSAASSVDTTRAPHPRAAIPEPSVASSAVGNDGLWETVGAAGPPVAKYGTPWGGRAEGSSTAPSSYRSASTTRVAPMDMKSNGWAKVPKIPKGKEQKWGEGHSADHGETEEGGDTWARYGREIRDAKAGKQNYKEEKKDGQGRQRR</sequence>
<proteinExistence type="predicted"/>
<dbReference type="Pfam" id="PF12898">
    <property type="entry name" value="Stc1"/>
    <property type="match status" value="1"/>
</dbReference>
<comment type="caution">
    <text evidence="3">The sequence shown here is derived from an EMBL/GenBank/DDBJ whole genome shotgun (WGS) entry which is preliminary data.</text>
</comment>
<dbReference type="InterPro" id="IPR043069">
    <property type="entry name" value="Stc1_sf"/>
</dbReference>
<dbReference type="EMBL" id="JBBBZM010000072">
    <property type="protein sequence ID" value="KAL0635324.1"/>
    <property type="molecule type" value="Genomic_DNA"/>
</dbReference>
<organism evidence="3 4">
    <name type="scientific">Discina gigas</name>
    <dbReference type="NCBI Taxonomy" id="1032678"/>
    <lineage>
        <taxon>Eukaryota</taxon>
        <taxon>Fungi</taxon>
        <taxon>Dikarya</taxon>
        <taxon>Ascomycota</taxon>
        <taxon>Pezizomycotina</taxon>
        <taxon>Pezizomycetes</taxon>
        <taxon>Pezizales</taxon>
        <taxon>Discinaceae</taxon>
        <taxon>Discina</taxon>
    </lineage>
</organism>
<name>A0ABR3GH99_9PEZI</name>
<feature type="compositionally biased region" description="Low complexity" evidence="1">
    <location>
        <begin position="348"/>
        <end position="362"/>
    </location>
</feature>
<evidence type="ECO:0000313" key="3">
    <source>
        <dbReference type="EMBL" id="KAL0635324.1"/>
    </source>
</evidence>
<dbReference type="Gene3D" id="3.30.60.210">
    <property type="entry name" value="Stc1 domain"/>
    <property type="match status" value="1"/>
</dbReference>
<gene>
    <name evidence="3" type="ORF">Q9L58_005714</name>
</gene>
<feature type="domain" description="Stc1" evidence="2">
    <location>
        <begin position="111"/>
        <end position="193"/>
    </location>
</feature>
<feature type="compositionally biased region" description="Basic and acidic residues" evidence="1">
    <location>
        <begin position="408"/>
        <end position="435"/>
    </location>
</feature>
<feature type="region of interest" description="Disordered" evidence="1">
    <location>
        <begin position="197"/>
        <end position="435"/>
    </location>
</feature>
<dbReference type="Proteomes" id="UP001447188">
    <property type="component" value="Unassembled WGS sequence"/>
</dbReference>
<feature type="compositionally biased region" description="Polar residues" evidence="1">
    <location>
        <begin position="247"/>
        <end position="269"/>
    </location>
</feature>
<keyword evidence="4" id="KW-1185">Reference proteome</keyword>
<accession>A0ABR3GH99</accession>
<protein>
    <recommendedName>
        <fullName evidence="2">Stc1 domain-containing protein</fullName>
    </recommendedName>
</protein>
<dbReference type="InterPro" id="IPR024630">
    <property type="entry name" value="Stc1"/>
</dbReference>
<feature type="compositionally biased region" description="Basic and acidic residues" evidence="1">
    <location>
        <begin position="381"/>
        <end position="398"/>
    </location>
</feature>